<organism evidence="1 2">
    <name type="scientific">Candidatus Epulonipiscium fishelsonii</name>
    <dbReference type="NCBI Taxonomy" id="77094"/>
    <lineage>
        <taxon>Bacteria</taxon>
        <taxon>Bacillati</taxon>
        <taxon>Bacillota</taxon>
        <taxon>Clostridia</taxon>
        <taxon>Lachnospirales</taxon>
        <taxon>Lachnospiraceae</taxon>
        <taxon>Candidatus Epulonipiscium</taxon>
    </lineage>
</organism>
<evidence type="ECO:0000313" key="2">
    <source>
        <dbReference type="Proteomes" id="UP000188605"/>
    </source>
</evidence>
<gene>
    <name evidence="1" type="ORF">AN396_03600</name>
</gene>
<name>A0ACC8XEL6_9FIRM</name>
<comment type="caution">
    <text evidence="1">The sequence shown here is derived from an EMBL/GenBank/DDBJ whole genome shotgun (WGS) entry which is preliminary data.</text>
</comment>
<sequence length="64" mass="7617">MHNIFEGYDPYEEFNIVKDLLEMELYDKDNLLVYTIKTSNKKPEPMCGNCLELYSKILKEVKPK</sequence>
<reference evidence="1" key="1">
    <citation type="submission" date="2016-08" db="EMBL/GenBank/DDBJ databases">
        <authorList>
            <person name="Ngugi D.K."/>
            <person name="Miyake S."/>
            <person name="Stingl U."/>
        </authorList>
    </citation>
    <scope>NUCLEOTIDE SEQUENCE</scope>
    <source>
        <strain evidence="1">SCG-B11WGA-EpuloA1</strain>
    </source>
</reference>
<dbReference type="EMBL" id="LJDB01000038">
    <property type="protein sequence ID" value="ONI41416.1"/>
    <property type="molecule type" value="Genomic_DNA"/>
</dbReference>
<proteinExistence type="predicted"/>
<protein>
    <submittedName>
        <fullName evidence="1">Uncharacterized protein</fullName>
    </submittedName>
</protein>
<evidence type="ECO:0000313" key="1">
    <source>
        <dbReference type="EMBL" id="ONI41416.1"/>
    </source>
</evidence>
<keyword evidence="2" id="KW-1185">Reference proteome</keyword>
<dbReference type="Proteomes" id="UP000188605">
    <property type="component" value="Unassembled WGS sequence"/>
</dbReference>
<accession>A0ACC8XEL6</accession>